<dbReference type="GO" id="GO:0006890">
    <property type="term" value="P:retrograde vesicle-mediated transport, Golgi to endoplasmic reticulum"/>
    <property type="evidence" value="ECO:0007669"/>
    <property type="project" value="TreeGrafter"/>
</dbReference>
<feature type="compositionally biased region" description="Low complexity" evidence="10">
    <location>
        <begin position="176"/>
        <end position="190"/>
    </location>
</feature>
<evidence type="ECO:0000256" key="5">
    <source>
        <dbReference type="ARBA" id="ARBA00022824"/>
    </source>
</evidence>
<dbReference type="PANTHER" id="PTHR13050:SF7">
    <property type="entry name" value="VESICLE TRANSPORT PROTEIN USE1"/>
    <property type="match status" value="1"/>
</dbReference>
<dbReference type="GO" id="GO:0005484">
    <property type="term" value="F:SNAP receptor activity"/>
    <property type="evidence" value="ECO:0007669"/>
    <property type="project" value="TreeGrafter"/>
</dbReference>
<evidence type="ECO:0000256" key="3">
    <source>
        <dbReference type="ARBA" id="ARBA00022448"/>
    </source>
</evidence>
<keyword evidence="13" id="KW-1185">Reference proteome</keyword>
<reference evidence="12 13" key="1">
    <citation type="journal article" date="2018" name="Biotechnol. Biofuels">
        <title>Integrative visual omics of the white-rot fungus Polyporus brumalis exposes the biotechnological potential of its oxidative enzymes for delignifying raw plant biomass.</title>
        <authorList>
            <person name="Miyauchi S."/>
            <person name="Rancon A."/>
            <person name="Drula E."/>
            <person name="Hage H."/>
            <person name="Chaduli D."/>
            <person name="Favel A."/>
            <person name="Grisel S."/>
            <person name="Henrissat B."/>
            <person name="Herpoel-Gimbert I."/>
            <person name="Ruiz-Duenas F.J."/>
            <person name="Chevret D."/>
            <person name="Hainaut M."/>
            <person name="Lin J."/>
            <person name="Wang M."/>
            <person name="Pangilinan J."/>
            <person name="Lipzen A."/>
            <person name="Lesage-Meessen L."/>
            <person name="Navarro D."/>
            <person name="Riley R."/>
            <person name="Grigoriev I.V."/>
            <person name="Zhou S."/>
            <person name="Raouche S."/>
            <person name="Rosso M.N."/>
        </authorList>
    </citation>
    <scope>NUCLEOTIDE SEQUENCE [LARGE SCALE GENOMIC DNA]</scope>
    <source>
        <strain evidence="12 13">BRFM 1820</strain>
    </source>
</reference>
<dbReference type="AlphaFoldDB" id="A0A371DRS3"/>
<gene>
    <name evidence="12" type="ORF">OH76DRAFT_1372983</name>
</gene>
<feature type="transmembrane region" description="Helical" evidence="11">
    <location>
        <begin position="273"/>
        <end position="293"/>
    </location>
</feature>
<evidence type="ECO:0000256" key="6">
    <source>
        <dbReference type="ARBA" id="ARBA00022892"/>
    </source>
</evidence>
<evidence type="ECO:0008006" key="14">
    <source>
        <dbReference type="Google" id="ProtNLM"/>
    </source>
</evidence>
<evidence type="ECO:0000313" key="13">
    <source>
        <dbReference type="Proteomes" id="UP000256964"/>
    </source>
</evidence>
<evidence type="ECO:0000256" key="1">
    <source>
        <dbReference type="ARBA" id="ARBA00004163"/>
    </source>
</evidence>
<name>A0A371DRS3_9APHY</name>
<keyword evidence="5" id="KW-0256">Endoplasmic reticulum</keyword>
<dbReference type="CDD" id="cd15860">
    <property type="entry name" value="SNARE_USE1"/>
    <property type="match status" value="1"/>
</dbReference>
<accession>A0A371DRS3</accession>
<dbReference type="InterPro" id="IPR019150">
    <property type="entry name" value="Vesicle_transport_protein_Use1"/>
</dbReference>
<dbReference type="GO" id="GO:0031201">
    <property type="term" value="C:SNARE complex"/>
    <property type="evidence" value="ECO:0007669"/>
    <property type="project" value="TreeGrafter"/>
</dbReference>
<dbReference type="GO" id="GO:0015031">
    <property type="term" value="P:protein transport"/>
    <property type="evidence" value="ECO:0007669"/>
    <property type="project" value="UniProtKB-KW"/>
</dbReference>
<evidence type="ECO:0000256" key="7">
    <source>
        <dbReference type="ARBA" id="ARBA00022927"/>
    </source>
</evidence>
<dbReference type="Pfam" id="PF09753">
    <property type="entry name" value="Use1"/>
    <property type="match status" value="1"/>
</dbReference>
<comment type="similarity">
    <text evidence="2">Belongs to the USE1 family.</text>
</comment>
<evidence type="ECO:0000256" key="11">
    <source>
        <dbReference type="SAM" id="Phobius"/>
    </source>
</evidence>
<keyword evidence="7" id="KW-0653">Protein transport</keyword>
<dbReference type="Proteomes" id="UP000256964">
    <property type="component" value="Unassembled WGS sequence"/>
</dbReference>
<dbReference type="STRING" id="139420.A0A371DRS3"/>
<dbReference type="GO" id="GO:0005789">
    <property type="term" value="C:endoplasmic reticulum membrane"/>
    <property type="evidence" value="ECO:0007669"/>
    <property type="project" value="UniProtKB-SubCell"/>
</dbReference>
<dbReference type="OrthoDB" id="4506189at2759"/>
<proteinExistence type="inferred from homology"/>
<keyword evidence="4 11" id="KW-0812">Transmembrane</keyword>
<keyword evidence="3" id="KW-0813">Transport</keyword>
<keyword evidence="6" id="KW-0931">ER-Golgi transport</keyword>
<evidence type="ECO:0000256" key="2">
    <source>
        <dbReference type="ARBA" id="ARBA00007891"/>
    </source>
</evidence>
<organism evidence="12 13">
    <name type="scientific">Lentinus brumalis</name>
    <dbReference type="NCBI Taxonomy" id="2498619"/>
    <lineage>
        <taxon>Eukaryota</taxon>
        <taxon>Fungi</taxon>
        <taxon>Dikarya</taxon>
        <taxon>Basidiomycota</taxon>
        <taxon>Agaricomycotina</taxon>
        <taxon>Agaricomycetes</taxon>
        <taxon>Polyporales</taxon>
        <taxon>Polyporaceae</taxon>
        <taxon>Lentinus</taxon>
    </lineage>
</organism>
<evidence type="ECO:0000256" key="4">
    <source>
        <dbReference type="ARBA" id="ARBA00022692"/>
    </source>
</evidence>
<protein>
    <recommendedName>
        <fullName evidence="14">Synaptobrevin</fullName>
    </recommendedName>
</protein>
<feature type="region of interest" description="Disordered" evidence="10">
    <location>
        <begin position="104"/>
        <end position="142"/>
    </location>
</feature>
<keyword evidence="9 11" id="KW-0472">Membrane</keyword>
<feature type="region of interest" description="Disordered" evidence="10">
    <location>
        <begin position="163"/>
        <end position="195"/>
    </location>
</feature>
<evidence type="ECO:0000256" key="10">
    <source>
        <dbReference type="SAM" id="MobiDB-lite"/>
    </source>
</evidence>
<keyword evidence="8 11" id="KW-1133">Transmembrane helix</keyword>
<dbReference type="EMBL" id="KZ857383">
    <property type="protein sequence ID" value="RDX55232.1"/>
    <property type="molecule type" value="Genomic_DNA"/>
</dbReference>
<dbReference type="PANTHER" id="PTHR13050">
    <property type="entry name" value="USE1-LIKE PROTEIN"/>
    <property type="match status" value="1"/>
</dbReference>
<sequence length="296" mass="32695">MTDKTVHDRVNLDRLVRRLEKNITTESWTDGAPGTSATPAWIRTRGTLQKVKHARKLLQSVESEDTSSSICRRNAPRHYADLRRTLDRLESLVAEVDKRISPPVMRPTPILPTIPPPPPVVDVSTSAEDSQPDAEATPLDPTATLLPADESLAAAAHERLYGPSEPRAFTRGPINPSETLLPPSLPTAAEKSTSQATPAFMQNSAALQEELSAQLAQMATQLKRNAIHFAGALEKDKAVVSETQEKLERNYDVMSKERVRLRDHSSKSWGTTWITILSLLVVLVGFVMTFLIIRIT</sequence>
<evidence type="ECO:0000256" key="9">
    <source>
        <dbReference type="ARBA" id="ARBA00023136"/>
    </source>
</evidence>
<evidence type="ECO:0000313" key="12">
    <source>
        <dbReference type="EMBL" id="RDX55232.1"/>
    </source>
</evidence>
<feature type="compositionally biased region" description="Pro residues" evidence="10">
    <location>
        <begin position="104"/>
        <end position="120"/>
    </location>
</feature>
<comment type="subcellular location">
    <subcellularLocation>
        <location evidence="1">Endoplasmic reticulum membrane</location>
        <topology evidence="1">Single-pass type IV membrane protein</topology>
    </subcellularLocation>
</comment>
<evidence type="ECO:0000256" key="8">
    <source>
        <dbReference type="ARBA" id="ARBA00022989"/>
    </source>
</evidence>